<dbReference type="KEGG" id="mff:MFFC18_32130"/>
<feature type="domain" description="CN hydrolase" evidence="2">
    <location>
        <begin position="4"/>
        <end position="248"/>
    </location>
</feature>
<organism evidence="3 4">
    <name type="scientific">Mariniblastus fucicola</name>
    <dbReference type="NCBI Taxonomy" id="980251"/>
    <lineage>
        <taxon>Bacteria</taxon>
        <taxon>Pseudomonadati</taxon>
        <taxon>Planctomycetota</taxon>
        <taxon>Planctomycetia</taxon>
        <taxon>Pirellulales</taxon>
        <taxon>Pirellulaceae</taxon>
        <taxon>Mariniblastus</taxon>
    </lineage>
</organism>
<sequence length="283" mass="30746">MSLIKIAGVQMDIQLANASANLASMQSHLQTSVAAGAELTIFPECTITGYCFESHDEAMAVAEACDGSSVTQMIEACGDLSTHAIFGFLERDADQIFNSVVCVGSEGIVSKYRKVHLPTLGVDNFTTPGDNEFEVFDLNLDGHDQPLRIGMNICYDCSFPESARVLTLKGADLIALPTNWPPGSGLVADVIPNTRALENNVYFAAVNRIGTERGFEFIGKSKICDPLGRELDFANHRDDAIVYGEIDVAFARRKHLVAVPGKHEVHRIEDRRPDTYGPIVGAQ</sequence>
<dbReference type="Proteomes" id="UP000322214">
    <property type="component" value="Chromosome"/>
</dbReference>
<dbReference type="EC" id="3.5.1.100" evidence="3"/>
<keyword evidence="1 3" id="KW-0378">Hydrolase</keyword>
<evidence type="ECO:0000313" key="3">
    <source>
        <dbReference type="EMBL" id="QEG23317.1"/>
    </source>
</evidence>
<evidence type="ECO:0000259" key="2">
    <source>
        <dbReference type="PROSITE" id="PS50263"/>
    </source>
</evidence>
<evidence type="ECO:0000313" key="4">
    <source>
        <dbReference type="Proteomes" id="UP000322214"/>
    </source>
</evidence>
<evidence type="ECO:0000256" key="1">
    <source>
        <dbReference type="ARBA" id="ARBA00022801"/>
    </source>
</evidence>
<dbReference type="InterPro" id="IPR050345">
    <property type="entry name" value="Aliph_Amidase/BUP"/>
</dbReference>
<dbReference type="PANTHER" id="PTHR43674">
    <property type="entry name" value="NITRILASE C965.09-RELATED"/>
    <property type="match status" value="1"/>
</dbReference>
<dbReference type="AlphaFoldDB" id="A0A5B9P9A5"/>
<dbReference type="PANTHER" id="PTHR43674:SF2">
    <property type="entry name" value="BETA-UREIDOPROPIONASE"/>
    <property type="match status" value="1"/>
</dbReference>
<proteinExistence type="predicted"/>
<dbReference type="SUPFAM" id="SSF56317">
    <property type="entry name" value="Carbon-nitrogen hydrolase"/>
    <property type="match status" value="1"/>
</dbReference>
<accession>A0A5B9P9A5</accession>
<dbReference type="STRING" id="980251.GCA_001642875_00608"/>
<dbReference type="GO" id="GO:0016811">
    <property type="term" value="F:hydrolase activity, acting on carbon-nitrogen (but not peptide) bonds, in linear amides"/>
    <property type="evidence" value="ECO:0007669"/>
    <property type="project" value="UniProtKB-ARBA"/>
</dbReference>
<dbReference type="OrthoDB" id="2826359at2"/>
<dbReference type="Pfam" id="PF00795">
    <property type="entry name" value="CN_hydrolase"/>
    <property type="match status" value="1"/>
</dbReference>
<dbReference type="Gene3D" id="3.60.110.10">
    <property type="entry name" value="Carbon-nitrogen hydrolase"/>
    <property type="match status" value="1"/>
</dbReference>
<protein>
    <submittedName>
        <fullName evidence="3">(R)-stereoselective amidase</fullName>
        <ecNumber evidence="3">3.5.1.100</ecNumber>
    </submittedName>
</protein>
<dbReference type="InterPro" id="IPR036526">
    <property type="entry name" value="C-N_Hydrolase_sf"/>
</dbReference>
<gene>
    <name evidence="3" type="primary">ramA</name>
    <name evidence="3" type="ORF">MFFC18_32130</name>
</gene>
<dbReference type="EMBL" id="CP042912">
    <property type="protein sequence ID" value="QEG23317.1"/>
    <property type="molecule type" value="Genomic_DNA"/>
</dbReference>
<dbReference type="CDD" id="cd07197">
    <property type="entry name" value="nitrilase"/>
    <property type="match status" value="1"/>
</dbReference>
<dbReference type="PROSITE" id="PS50263">
    <property type="entry name" value="CN_HYDROLASE"/>
    <property type="match status" value="1"/>
</dbReference>
<dbReference type="RefSeq" id="WP_075083391.1">
    <property type="nucleotide sequence ID" value="NZ_CP042912.1"/>
</dbReference>
<dbReference type="InterPro" id="IPR003010">
    <property type="entry name" value="C-N_Hydrolase"/>
</dbReference>
<name>A0A5B9P9A5_9BACT</name>
<keyword evidence="4" id="KW-1185">Reference proteome</keyword>
<reference evidence="3 4" key="1">
    <citation type="submission" date="2019-08" db="EMBL/GenBank/DDBJ databases">
        <title>Deep-cultivation of Planctomycetes and their phenomic and genomic characterization uncovers novel biology.</title>
        <authorList>
            <person name="Wiegand S."/>
            <person name="Jogler M."/>
            <person name="Boedeker C."/>
            <person name="Pinto D."/>
            <person name="Vollmers J."/>
            <person name="Rivas-Marin E."/>
            <person name="Kohn T."/>
            <person name="Peeters S.H."/>
            <person name="Heuer A."/>
            <person name="Rast P."/>
            <person name="Oberbeckmann S."/>
            <person name="Bunk B."/>
            <person name="Jeske O."/>
            <person name="Meyerdierks A."/>
            <person name="Storesund J.E."/>
            <person name="Kallscheuer N."/>
            <person name="Luecker S."/>
            <person name="Lage O.M."/>
            <person name="Pohl T."/>
            <person name="Merkel B.J."/>
            <person name="Hornburger P."/>
            <person name="Mueller R.-W."/>
            <person name="Bruemmer F."/>
            <person name="Labrenz M."/>
            <person name="Spormann A.M."/>
            <person name="Op den Camp H."/>
            <person name="Overmann J."/>
            <person name="Amann R."/>
            <person name="Jetten M.S.M."/>
            <person name="Mascher T."/>
            <person name="Medema M.H."/>
            <person name="Devos D.P."/>
            <person name="Kaster A.-K."/>
            <person name="Ovreas L."/>
            <person name="Rohde M."/>
            <person name="Galperin M.Y."/>
            <person name="Jogler C."/>
        </authorList>
    </citation>
    <scope>NUCLEOTIDE SEQUENCE [LARGE SCALE GENOMIC DNA]</scope>
    <source>
        <strain evidence="3 4">FC18</strain>
    </source>
</reference>